<dbReference type="CDD" id="cd18080">
    <property type="entry name" value="TrmD-like"/>
    <property type="match status" value="1"/>
</dbReference>
<keyword evidence="7 15" id="KW-0963">Cytoplasm</keyword>
<evidence type="ECO:0000256" key="9">
    <source>
        <dbReference type="ARBA" id="ARBA00022679"/>
    </source>
</evidence>
<evidence type="ECO:0000313" key="18">
    <source>
        <dbReference type="EMBL" id="MDT0644505.1"/>
    </source>
</evidence>
<accession>A0ABU3CDT7</accession>
<feature type="binding site" evidence="15">
    <location>
        <position position="112"/>
    </location>
    <ligand>
        <name>S-adenosyl-L-methionine</name>
        <dbReference type="ChEBI" id="CHEBI:59789"/>
    </ligand>
</feature>
<keyword evidence="10 15" id="KW-0949">S-adenosyl-L-methionine</keyword>
<comment type="similarity">
    <text evidence="3 15 16">Belongs to the RNA methyltransferase TrmD family.</text>
</comment>
<evidence type="ECO:0000256" key="16">
    <source>
        <dbReference type="RuleBase" id="RU003464"/>
    </source>
</evidence>
<keyword evidence="8 15" id="KW-0489">Methyltransferase</keyword>
<reference evidence="18 19" key="1">
    <citation type="submission" date="2023-09" db="EMBL/GenBank/DDBJ databases">
        <authorList>
            <person name="Rey-Velasco X."/>
        </authorList>
    </citation>
    <scope>NUCLEOTIDE SEQUENCE [LARGE SCALE GENOMIC DNA]</scope>
    <source>
        <strain evidence="18 19">F363</strain>
    </source>
</reference>
<dbReference type="SUPFAM" id="SSF75217">
    <property type="entry name" value="alpha/beta knot"/>
    <property type="match status" value="1"/>
</dbReference>
<evidence type="ECO:0000259" key="17">
    <source>
        <dbReference type="Pfam" id="PF01746"/>
    </source>
</evidence>
<evidence type="ECO:0000256" key="6">
    <source>
        <dbReference type="ARBA" id="ARBA00014679"/>
    </source>
</evidence>
<evidence type="ECO:0000256" key="15">
    <source>
        <dbReference type="HAMAP-Rule" id="MF_00605"/>
    </source>
</evidence>
<dbReference type="Proteomes" id="UP001262889">
    <property type="component" value="Unassembled WGS sequence"/>
</dbReference>
<keyword evidence="19" id="KW-1185">Reference proteome</keyword>
<evidence type="ECO:0000256" key="4">
    <source>
        <dbReference type="ARBA" id="ARBA00011738"/>
    </source>
</evidence>
<evidence type="ECO:0000256" key="11">
    <source>
        <dbReference type="ARBA" id="ARBA00022694"/>
    </source>
</evidence>
<dbReference type="EC" id="2.1.1.228" evidence="5 15"/>
<dbReference type="InterPro" id="IPR016009">
    <property type="entry name" value="tRNA_MeTrfase_TRMD/TRM10"/>
</dbReference>
<evidence type="ECO:0000256" key="1">
    <source>
        <dbReference type="ARBA" id="ARBA00002634"/>
    </source>
</evidence>
<comment type="function">
    <text evidence="1 15 16">Specifically methylates guanosine-37 in various tRNAs.</text>
</comment>
<dbReference type="Gene3D" id="3.40.1280.10">
    <property type="match status" value="1"/>
</dbReference>
<dbReference type="EMBL" id="JAVRHQ010000027">
    <property type="protein sequence ID" value="MDT0644505.1"/>
    <property type="molecule type" value="Genomic_DNA"/>
</dbReference>
<dbReference type="GO" id="GO:0052906">
    <property type="term" value="F:tRNA (guanine(37)-N1)-methyltransferase activity"/>
    <property type="evidence" value="ECO:0007669"/>
    <property type="project" value="UniProtKB-EC"/>
</dbReference>
<dbReference type="InterPro" id="IPR002649">
    <property type="entry name" value="tRNA_m1G_MeTrfase_TrmD"/>
</dbReference>
<protein>
    <recommendedName>
        <fullName evidence="6 15">tRNA (guanine-N(1)-)-methyltransferase</fullName>
        <ecNumber evidence="5 15">2.1.1.228</ecNumber>
    </recommendedName>
    <alternativeName>
        <fullName evidence="12 15">M1G-methyltransferase</fullName>
    </alternativeName>
    <alternativeName>
        <fullName evidence="13 15">tRNA [GM37] methyltransferase</fullName>
    </alternativeName>
</protein>
<dbReference type="InterPro" id="IPR029026">
    <property type="entry name" value="tRNA_m1G_MTases_N"/>
</dbReference>
<name>A0ABU3CDT7_9FLAO</name>
<dbReference type="Gene3D" id="1.10.1270.20">
    <property type="entry name" value="tRNA(m1g37)methyltransferase, domain 2"/>
    <property type="match status" value="1"/>
</dbReference>
<organism evidence="18 19">
    <name type="scientific">Autumnicola tepida</name>
    <dbReference type="NCBI Taxonomy" id="3075595"/>
    <lineage>
        <taxon>Bacteria</taxon>
        <taxon>Pseudomonadati</taxon>
        <taxon>Bacteroidota</taxon>
        <taxon>Flavobacteriia</taxon>
        <taxon>Flavobacteriales</taxon>
        <taxon>Flavobacteriaceae</taxon>
        <taxon>Autumnicola</taxon>
    </lineage>
</organism>
<dbReference type="PANTHER" id="PTHR46417:SF1">
    <property type="entry name" value="TRNA (GUANINE-N(1)-)-METHYLTRANSFERASE"/>
    <property type="match status" value="1"/>
</dbReference>
<evidence type="ECO:0000256" key="7">
    <source>
        <dbReference type="ARBA" id="ARBA00022490"/>
    </source>
</evidence>
<evidence type="ECO:0000256" key="3">
    <source>
        <dbReference type="ARBA" id="ARBA00007630"/>
    </source>
</evidence>
<feature type="binding site" evidence="15">
    <location>
        <begin position="132"/>
        <end position="137"/>
    </location>
    <ligand>
        <name>S-adenosyl-L-methionine</name>
        <dbReference type="ChEBI" id="CHEBI:59789"/>
    </ligand>
</feature>
<dbReference type="Pfam" id="PF01746">
    <property type="entry name" value="tRNA_m1G_MT"/>
    <property type="match status" value="1"/>
</dbReference>
<dbReference type="InterPro" id="IPR023148">
    <property type="entry name" value="tRNA_m1G_MeTrfase_C_sf"/>
</dbReference>
<evidence type="ECO:0000256" key="13">
    <source>
        <dbReference type="ARBA" id="ARBA00033392"/>
    </source>
</evidence>
<keyword evidence="11 15" id="KW-0819">tRNA processing</keyword>
<evidence type="ECO:0000256" key="14">
    <source>
        <dbReference type="ARBA" id="ARBA00047783"/>
    </source>
</evidence>
<evidence type="ECO:0000256" key="12">
    <source>
        <dbReference type="ARBA" id="ARBA00029736"/>
    </source>
</evidence>
<dbReference type="NCBIfam" id="TIGR00088">
    <property type="entry name" value="trmD"/>
    <property type="match status" value="1"/>
</dbReference>
<keyword evidence="9 15" id="KW-0808">Transferase</keyword>
<dbReference type="PIRSF" id="PIRSF000386">
    <property type="entry name" value="tRNA_mtase"/>
    <property type="match status" value="1"/>
</dbReference>
<evidence type="ECO:0000256" key="5">
    <source>
        <dbReference type="ARBA" id="ARBA00012807"/>
    </source>
</evidence>
<proteinExistence type="inferred from homology"/>
<dbReference type="InterPro" id="IPR029028">
    <property type="entry name" value="Alpha/beta_knot_MTases"/>
</dbReference>
<dbReference type="NCBIfam" id="NF000648">
    <property type="entry name" value="PRK00026.1"/>
    <property type="match status" value="1"/>
</dbReference>
<evidence type="ECO:0000256" key="2">
    <source>
        <dbReference type="ARBA" id="ARBA00004496"/>
    </source>
</evidence>
<dbReference type="GO" id="GO:0032259">
    <property type="term" value="P:methylation"/>
    <property type="evidence" value="ECO:0007669"/>
    <property type="project" value="UniProtKB-KW"/>
</dbReference>
<comment type="catalytic activity">
    <reaction evidence="14 15 16">
        <text>guanosine(37) in tRNA + S-adenosyl-L-methionine = N(1)-methylguanosine(37) in tRNA + S-adenosyl-L-homocysteine + H(+)</text>
        <dbReference type="Rhea" id="RHEA:36899"/>
        <dbReference type="Rhea" id="RHEA-COMP:10145"/>
        <dbReference type="Rhea" id="RHEA-COMP:10147"/>
        <dbReference type="ChEBI" id="CHEBI:15378"/>
        <dbReference type="ChEBI" id="CHEBI:57856"/>
        <dbReference type="ChEBI" id="CHEBI:59789"/>
        <dbReference type="ChEBI" id="CHEBI:73542"/>
        <dbReference type="ChEBI" id="CHEBI:74269"/>
        <dbReference type="EC" id="2.1.1.228"/>
    </reaction>
</comment>
<dbReference type="RefSeq" id="WP_311536119.1">
    <property type="nucleotide sequence ID" value="NZ_JAVRHQ010000027.1"/>
</dbReference>
<dbReference type="PANTHER" id="PTHR46417">
    <property type="entry name" value="TRNA (GUANINE-N(1)-)-METHYLTRANSFERASE"/>
    <property type="match status" value="1"/>
</dbReference>
<evidence type="ECO:0000256" key="10">
    <source>
        <dbReference type="ARBA" id="ARBA00022691"/>
    </source>
</evidence>
<comment type="caution">
    <text evidence="18">The sequence shown here is derived from an EMBL/GenBank/DDBJ whole genome shotgun (WGS) entry which is preliminary data.</text>
</comment>
<evidence type="ECO:0000256" key="8">
    <source>
        <dbReference type="ARBA" id="ARBA00022603"/>
    </source>
</evidence>
<comment type="subunit">
    <text evidence="4 15 16">Homodimer.</text>
</comment>
<gene>
    <name evidence="15 18" type="primary">trmD</name>
    <name evidence="18" type="ORF">RM553_16820</name>
</gene>
<sequence length="229" mass="26217">MRIDIITVVPDLLKSPFEASILKRAIEKGHVEIHFHNLRDYVTDNYKQIDDYQFGGGAGMVMMVEPIDKCISHLKSEREYDEIIYMTPDGERLQQKLANKISMYENIIILCGHYKGVDQRVRDHFITKEISIGDYVLSGGELGAAVLCDAIIRLIPGVLGNETSALTDSFQDNLLAPPVYTRPAEYKGWEVPEILTSGNFPKIEEWREEQAYLRTRKLRPDLLDEDEKN</sequence>
<evidence type="ECO:0000313" key="19">
    <source>
        <dbReference type="Proteomes" id="UP001262889"/>
    </source>
</evidence>
<feature type="domain" description="tRNA methyltransferase TRMD/TRM10-type" evidence="17">
    <location>
        <begin position="1"/>
        <end position="224"/>
    </location>
</feature>
<dbReference type="HAMAP" id="MF_00605">
    <property type="entry name" value="TrmD"/>
    <property type="match status" value="1"/>
</dbReference>
<comment type="subcellular location">
    <subcellularLocation>
        <location evidence="2 15 16">Cytoplasm</location>
    </subcellularLocation>
</comment>